<sequence>MVAYATSTAGSVAGQLYPIATALAINGVLEGRYWAVLWLLVCHFSALVLEVAAKMLDTRVFTRLYADMASDLVIRSHEEGVDPSLIAARTSLSREYVTFLERDVPAVILAIVSLGVSLSALFWLDPVLASSCLLLFLPLYVINRWLAVRSLSLNAGLNDRLEHEVRLVRAGGARQVRRHFTALSGWRVRISDAEAKAFGAMELTVIILFAVALWRLSETGNERPGDIYAIFAYLWKFVLALDQVPQLVQQLAKLKDLNGRLARKIAVGEAR</sequence>
<evidence type="ECO:0000256" key="2">
    <source>
        <dbReference type="ARBA" id="ARBA00022692"/>
    </source>
</evidence>
<evidence type="ECO:0000256" key="5">
    <source>
        <dbReference type="SAM" id="Phobius"/>
    </source>
</evidence>
<keyword evidence="4 5" id="KW-0472">Membrane</keyword>
<dbReference type="EMBL" id="JAJQKU010000004">
    <property type="protein sequence ID" value="MCD9098038.1"/>
    <property type="molecule type" value="Genomic_DNA"/>
</dbReference>
<evidence type="ECO:0000256" key="3">
    <source>
        <dbReference type="ARBA" id="ARBA00022989"/>
    </source>
</evidence>
<evidence type="ECO:0000313" key="7">
    <source>
        <dbReference type="EMBL" id="MCD9098038.1"/>
    </source>
</evidence>
<name>A0ABS8UEZ4_9GAMM</name>
<dbReference type="Gene3D" id="1.20.1560.10">
    <property type="entry name" value="ABC transporter type 1, transmembrane domain"/>
    <property type="match status" value="1"/>
</dbReference>
<feature type="transmembrane region" description="Helical" evidence="5">
    <location>
        <begin position="104"/>
        <end position="122"/>
    </location>
</feature>
<evidence type="ECO:0000256" key="1">
    <source>
        <dbReference type="ARBA" id="ARBA00004651"/>
    </source>
</evidence>
<feature type="transmembrane region" description="Helical" evidence="5">
    <location>
        <begin position="33"/>
        <end position="53"/>
    </location>
</feature>
<dbReference type="SUPFAM" id="SSF90123">
    <property type="entry name" value="ABC transporter transmembrane region"/>
    <property type="match status" value="1"/>
</dbReference>
<reference evidence="7" key="2">
    <citation type="journal article" date="2022" name="Syst. Appl. Microbiol.">
        <title>Physiological and genomic characterisation of Luteimonas fraxinea sp. nov., a bacterial species associated with trees tolerant to ash dieback.</title>
        <authorList>
            <person name="Ulrich K."/>
            <person name="Becker R."/>
            <person name="Behrendt U."/>
            <person name="Kube M."/>
            <person name="Schneck V."/>
            <person name="Ulrich A."/>
        </authorList>
    </citation>
    <scope>NUCLEOTIDE SEQUENCE</scope>
    <source>
        <strain evidence="7">A1P009</strain>
    </source>
</reference>
<accession>A0ABS8UEZ4</accession>
<evidence type="ECO:0000313" key="8">
    <source>
        <dbReference type="Proteomes" id="UP001430360"/>
    </source>
</evidence>
<feature type="transmembrane region" description="Helical" evidence="5">
    <location>
        <begin position="128"/>
        <end position="147"/>
    </location>
</feature>
<protein>
    <submittedName>
        <fullName evidence="7">ABC transporter six-transmembrane domain-containing protein</fullName>
    </submittedName>
</protein>
<dbReference type="PROSITE" id="PS50929">
    <property type="entry name" value="ABC_TM1F"/>
    <property type="match status" value="1"/>
</dbReference>
<keyword evidence="8" id="KW-1185">Reference proteome</keyword>
<keyword evidence="2 5" id="KW-0812">Transmembrane</keyword>
<keyword evidence="3 5" id="KW-1133">Transmembrane helix</keyword>
<dbReference type="InterPro" id="IPR036640">
    <property type="entry name" value="ABC1_TM_sf"/>
</dbReference>
<proteinExistence type="predicted"/>
<comment type="caution">
    <text evidence="7">The sequence shown here is derived from an EMBL/GenBank/DDBJ whole genome shotgun (WGS) entry which is preliminary data.</text>
</comment>
<dbReference type="Pfam" id="PF13748">
    <property type="entry name" value="ABC_membrane_3"/>
    <property type="match status" value="1"/>
</dbReference>
<feature type="domain" description="ABC transmembrane type-1" evidence="6">
    <location>
        <begin position="98"/>
        <end position="253"/>
    </location>
</feature>
<dbReference type="InterPro" id="IPR011527">
    <property type="entry name" value="ABC1_TM_dom"/>
</dbReference>
<organism evidence="7 8">
    <name type="scientific">Luteimonas fraxinea</name>
    <dbReference type="NCBI Taxonomy" id="2901869"/>
    <lineage>
        <taxon>Bacteria</taxon>
        <taxon>Pseudomonadati</taxon>
        <taxon>Pseudomonadota</taxon>
        <taxon>Gammaproteobacteria</taxon>
        <taxon>Lysobacterales</taxon>
        <taxon>Lysobacteraceae</taxon>
        <taxon>Luteimonas</taxon>
    </lineage>
</organism>
<evidence type="ECO:0000256" key="4">
    <source>
        <dbReference type="ARBA" id="ARBA00023136"/>
    </source>
</evidence>
<comment type="subcellular location">
    <subcellularLocation>
        <location evidence="1">Cell membrane</location>
        <topology evidence="1">Multi-pass membrane protein</topology>
    </subcellularLocation>
</comment>
<dbReference type="Proteomes" id="UP001430360">
    <property type="component" value="Unassembled WGS sequence"/>
</dbReference>
<reference evidence="7" key="1">
    <citation type="submission" date="2021-12" db="EMBL/GenBank/DDBJ databases">
        <authorList>
            <person name="Ulrich A."/>
        </authorList>
    </citation>
    <scope>NUCLEOTIDE SEQUENCE</scope>
    <source>
        <strain evidence="7">A1P009</strain>
    </source>
</reference>
<evidence type="ECO:0000259" key="6">
    <source>
        <dbReference type="PROSITE" id="PS50929"/>
    </source>
</evidence>
<gene>
    <name evidence="7" type="ORF">LTT95_13925</name>
</gene>